<feature type="transmembrane region" description="Helical" evidence="1">
    <location>
        <begin position="326"/>
        <end position="346"/>
    </location>
</feature>
<keyword evidence="1" id="KW-0812">Transmembrane</keyword>
<dbReference type="EMBL" id="AUBJ02000001">
    <property type="protein sequence ID" value="MCP2330992.1"/>
    <property type="molecule type" value="Genomic_DNA"/>
</dbReference>
<feature type="transmembrane region" description="Helical" evidence="1">
    <location>
        <begin position="447"/>
        <end position="471"/>
    </location>
</feature>
<feature type="transmembrane region" description="Helical" evidence="1">
    <location>
        <begin position="167"/>
        <end position="189"/>
    </location>
</feature>
<feature type="transmembrane region" description="Helical" evidence="1">
    <location>
        <begin position="53"/>
        <end position="74"/>
    </location>
</feature>
<feature type="transmembrane region" description="Helical" evidence="1">
    <location>
        <begin position="227"/>
        <end position="248"/>
    </location>
</feature>
<organism evidence="2 3">
    <name type="scientific">Actinoalloteichus caeruleus DSM 43889</name>
    <dbReference type="NCBI Taxonomy" id="1120930"/>
    <lineage>
        <taxon>Bacteria</taxon>
        <taxon>Bacillati</taxon>
        <taxon>Actinomycetota</taxon>
        <taxon>Actinomycetes</taxon>
        <taxon>Pseudonocardiales</taxon>
        <taxon>Pseudonocardiaceae</taxon>
        <taxon>Actinoalloteichus</taxon>
        <taxon>Actinoalloteichus cyanogriseus</taxon>
    </lineage>
</organism>
<feature type="transmembrane region" description="Helical" evidence="1">
    <location>
        <begin position="95"/>
        <end position="125"/>
    </location>
</feature>
<comment type="caution">
    <text evidence="2">The sequence shown here is derived from an EMBL/GenBank/DDBJ whole genome shotgun (WGS) entry which is preliminary data.</text>
</comment>
<name>A0ABT1JER6_ACTCY</name>
<evidence type="ECO:0000313" key="3">
    <source>
        <dbReference type="Proteomes" id="UP000791080"/>
    </source>
</evidence>
<evidence type="ECO:0000313" key="2">
    <source>
        <dbReference type="EMBL" id="MCP2330992.1"/>
    </source>
</evidence>
<feature type="transmembrane region" description="Helical" evidence="1">
    <location>
        <begin position="131"/>
        <end position="155"/>
    </location>
</feature>
<protein>
    <submittedName>
        <fullName evidence="2">ABC-2 type transport system permease protein</fullName>
    </submittedName>
</protein>
<dbReference type="Proteomes" id="UP000791080">
    <property type="component" value="Unassembled WGS sequence"/>
</dbReference>
<keyword evidence="1" id="KW-1133">Transmembrane helix</keyword>
<feature type="transmembrane region" description="Helical" evidence="1">
    <location>
        <begin position="372"/>
        <end position="392"/>
    </location>
</feature>
<reference evidence="2 3" key="1">
    <citation type="submission" date="2022-06" db="EMBL/GenBank/DDBJ databases">
        <title>Genomic Encyclopedia of Type Strains, Phase I: the one thousand microbial genomes (KMG-I) project.</title>
        <authorList>
            <person name="Kyrpides N."/>
        </authorList>
    </citation>
    <scope>NUCLEOTIDE SEQUENCE [LARGE SCALE GENOMIC DNA]</scope>
    <source>
        <strain evidence="2 3">DSM 43889</strain>
    </source>
</reference>
<feature type="transmembrane region" description="Helical" evidence="1">
    <location>
        <begin position="590"/>
        <end position="612"/>
    </location>
</feature>
<keyword evidence="3" id="KW-1185">Reference proteome</keyword>
<gene>
    <name evidence="2" type="ORF">G443_001262</name>
</gene>
<feature type="transmembrane region" description="Helical" evidence="1">
    <location>
        <begin position="398"/>
        <end position="426"/>
    </location>
</feature>
<feature type="transmembrane region" description="Helical" evidence="1">
    <location>
        <begin position="477"/>
        <end position="497"/>
    </location>
</feature>
<feature type="transmembrane region" description="Helical" evidence="1">
    <location>
        <begin position="302"/>
        <end position="320"/>
    </location>
</feature>
<keyword evidence="1" id="KW-0472">Membrane</keyword>
<evidence type="ECO:0000256" key="1">
    <source>
        <dbReference type="SAM" id="Phobius"/>
    </source>
</evidence>
<proteinExistence type="predicted"/>
<sequence length="631" mass="66090">MVGVLIRMKLAMLRNSMTGGHAAEMALGAVLGVLTAAGTIVVAVNDAAISADVLAVVFAGWTLGWVLGPLFAGGERNDLRPEHLTRVPMSSRTMANGLFGMSLFGIGPAVTLLAFLALVVFAVRLGIGPTLVALVAVPATLATLVLLSRITIALVGETMRSRVGAALVAVPWAVIVACASNIGVLLVVLGQSEMLRGDWPAWLPITLRVLPSGWGVAAVEAAGRSDWLVAGGLLVALVALVLGLLALWSRLLHRRVTGALGTPAVRPKVSSRTLVGRLPSTRLGAVIGKELRTWPRDMLRTYFWFFALWFAITYSALPLLAGVTAYLPWAGVALVIIAAASSANLYSADGSALWLTLMNPGVERVDVRGRQLAWLLVTVPVALALTVIGILVDGQGWLWPWALGFLASSIGTGAGLLALLSVMVPIRMPDAHRRSANPATDSGNITGLVWIMIGASVAAALPVAGVVLLGTLRDDPLLRWSGVPLGLLIGGLALWLFGRLTYRRLETNGPELLEKLRGGNPNLRAKPGEPTVVLVEPPGANGMRVTIGLCLGAGWIPMASGVISLILIVGGDASRTLWTFATRLPEPLPVPVAILLVGLSVLVYATGARTLLRLRRLRREPATTSAAAVAA</sequence>
<accession>A0ABT1JER6</accession>
<dbReference type="RefSeq" id="WP_051314332.1">
    <property type="nucleotide sequence ID" value="NZ_AUBJ02000001.1"/>
</dbReference>
<feature type="transmembrane region" description="Helical" evidence="1">
    <location>
        <begin position="547"/>
        <end position="570"/>
    </location>
</feature>